<gene>
    <name evidence="6" type="ORF">ABOD76_20360</name>
</gene>
<dbReference type="InterPro" id="IPR005945">
    <property type="entry name" value="Pro_imino_pep"/>
</dbReference>
<keyword evidence="2 3" id="KW-0378">Hydrolase</keyword>
<dbReference type="NCBIfam" id="TIGR01250">
    <property type="entry name" value="pro_imino_pep_2"/>
    <property type="match status" value="1"/>
</dbReference>
<dbReference type="AlphaFoldDB" id="A0AAU7UG34"/>
<dbReference type="InterPro" id="IPR002410">
    <property type="entry name" value="Peptidase_S33"/>
</dbReference>
<name>A0AAU7UG34_9DEIO</name>
<dbReference type="EMBL" id="CP158300">
    <property type="protein sequence ID" value="XBV87407.1"/>
    <property type="molecule type" value="Genomic_DNA"/>
</dbReference>
<dbReference type="GO" id="GO:0016020">
    <property type="term" value="C:membrane"/>
    <property type="evidence" value="ECO:0007669"/>
    <property type="project" value="TreeGrafter"/>
</dbReference>
<accession>A0AAU7UG34</accession>
<feature type="domain" description="AB hydrolase-1" evidence="5">
    <location>
        <begin position="31"/>
        <end position="279"/>
    </location>
</feature>
<feature type="active site" description="Proton donor" evidence="4">
    <location>
        <position position="272"/>
    </location>
</feature>
<evidence type="ECO:0000256" key="3">
    <source>
        <dbReference type="PIRNR" id="PIRNR005539"/>
    </source>
</evidence>
<dbReference type="PANTHER" id="PTHR43798:SF31">
    <property type="entry name" value="AB HYDROLASE SUPERFAMILY PROTEIN YCLE"/>
    <property type="match status" value="1"/>
</dbReference>
<comment type="similarity">
    <text evidence="1 3">Belongs to the peptidase S33 family.</text>
</comment>
<dbReference type="InterPro" id="IPR050266">
    <property type="entry name" value="AB_hydrolase_sf"/>
</dbReference>
<dbReference type="RefSeq" id="WP_350245557.1">
    <property type="nucleotide sequence ID" value="NZ_CP158300.1"/>
</dbReference>
<proteinExistence type="inferred from homology"/>
<organism evidence="6">
    <name type="scientific">Deinococcus sonorensis KR-87</name>
    <dbReference type="NCBI Taxonomy" id="694439"/>
    <lineage>
        <taxon>Bacteria</taxon>
        <taxon>Thermotogati</taxon>
        <taxon>Deinococcota</taxon>
        <taxon>Deinococci</taxon>
        <taxon>Deinococcales</taxon>
        <taxon>Deinococcaceae</taxon>
        <taxon>Deinococcus</taxon>
    </lineage>
</organism>
<sequence length="303" mass="34881">MTGSEEANVQRISVDQRYTVYTRKVGHGPITLLLLHGGPGCTHEYFECFEQWLSPDEYTFYYYDQLGSYYSDQPDDASLWTVERFREEVEQVRAALGLEQFYLFGNSWGGMLGLEYALKYQQHLKGLIVSNMTASIASYLTYLGELRGRMAPEDVQTMLRHEEAGTLDHPEYTELLTQLYNQHICRVVPWPEPVQRMFGHLATPVYNTMQGANEFVVTGTFKDWDRWADLHRITVPTLLSVGRHDTMRPEDIEEMGRRMPNSRVSICEAGSHLSMWDDPQTYFDALKRFLADVEAGSFAVSLV</sequence>
<dbReference type="PANTHER" id="PTHR43798">
    <property type="entry name" value="MONOACYLGLYCEROL LIPASE"/>
    <property type="match status" value="1"/>
</dbReference>
<evidence type="ECO:0000256" key="1">
    <source>
        <dbReference type="ARBA" id="ARBA00010088"/>
    </source>
</evidence>
<dbReference type="InterPro" id="IPR000073">
    <property type="entry name" value="AB_hydrolase_1"/>
</dbReference>
<evidence type="ECO:0000256" key="2">
    <source>
        <dbReference type="ARBA" id="ARBA00022801"/>
    </source>
</evidence>
<protein>
    <submittedName>
        <fullName evidence="6">Proline iminopeptidase-family hydrolase</fullName>
    </submittedName>
</protein>
<feature type="active site" description="Nucleophile" evidence="4">
    <location>
        <position position="107"/>
    </location>
</feature>
<dbReference type="InterPro" id="IPR029058">
    <property type="entry name" value="AB_hydrolase_fold"/>
</dbReference>
<dbReference type="SUPFAM" id="SSF53474">
    <property type="entry name" value="alpha/beta-Hydrolases"/>
    <property type="match status" value="1"/>
</dbReference>
<evidence type="ECO:0000256" key="4">
    <source>
        <dbReference type="PIRSR" id="PIRSR005539-1"/>
    </source>
</evidence>
<dbReference type="Gene3D" id="3.40.50.1820">
    <property type="entry name" value="alpha/beta hydrolase"/>
    <property type="match status" value="1"/>
</dbReference>
<feature type="active site" evidence="4">
    <location>
        <position position="245"/>
    </location>
</feature>
<geneLocation type="plasmid" evidence="6">
    <name>pDson02</name>
</geneLocation>
<dbReference type="Pfam" id="PF00561">
    <property type="entry name" value="Abhydrolase_1"/>
    <property type="match status" value="1"/>
</dbReference>
<dbReference type="PRINTS" id="PR00793">
    <property type="entry name" value="PROAMNOPTASE"/>
</dbReference>
<evidence type="ECO:0000259" key="5">
    <source>
        <dbReference type="Pfam" id="PF00561"/>
    </source>
</evidence>
<keyword evidence="6" id="KW-0614">Plasmid</keyword>
<dbReference type="KEGG" id="dsc:ABOD76_20360"/>
<dbReference type="GO" id="GO:0006508">
    <property type="term" value="P:proteolysis"/>
    <property type="evidence" value="ECO:0007669"/>
    <property type="project" value="InterPro"/>
</dbReference>
<evidence type="ECO:0000313" key="6">
    <source>
        <dbReference type="EMBL" id="XBV87407.1"/>
    </source>
</evidence>
<reference evidence="6" key="1">
    <citation type="submission" date="2024-06" db="EMBL/GenBank/DDBJ databases">
        <title>Draft Genome Sequence of Deinococcus sonorensis Type Strain KR-87, a Biofilm Producing Representative of the Genus Deinococcus.</title>
        <authorList>
            <person name="Boren L.S."/>
            <person name="Grosso R.A."/>
            <person name="Hugenberg-Cox A.N."/>
            <person name="Hill J.T.E."/>
            <person name="Albert C.M."/>
            <person name="Tuohy J.M."/>
        </authorList>
    </citation>
    <scope>NUCLEOTIDE SEQUENCE</scope>
    <source>
        <strain evidence="6">KR-87</strain>
        <plasmid evidence="6">pDson02</plasmid>
    </source>
</reference>
<dbReference type="GO" id="GO:0008233">
    <property type="term" value="F:peptidase activity"/>
    <property type="evidence" value="ECO:0007669"/>
    <property type="project" value="InterPro"/>
</dbReference>
<dbReference type="PIRSF" id="PIRSF005539">
    <property type="entry name" value="Pept_S33_TRI_F1"/>
    <property type="match status" value="1"/>
</dbReference>